<protein>
    <submittedName>
        <fullName evidence="2">Uncharacterized protein</fullName>
    </submittedName>
</protein>
<keyword evidence="1" id="KW-0732">Signal</keyword>
<dbReference type="AlphaFoldDB" id="A0A5P1RA31"/>
<evidence type="ECO:0000313" key="2">
    <source>
        <dbReference type="EMBL" id="QEQ96468.1"/>
    </source>
</evidence>
<organism evidence="2 3">
    <name type="scientific">Neptunomonas concharum</name>
    <dbReference type="NCBI Taxonomy" id="1031538"/>
    <lineage>
        <taxon>Bacteria</taxon>
        <taxon>Pseudomonadati</taxon>
        <taxon>Pseudomonadota</taxon>
        <taxon>Gammaproteobacteria</taxon>
        <taxon>Oceanospirillales</taxon>
        <taxon>Oceanospirillaceae</taxon>
        <taxon>Neptunomonas</taxon>
    </lineage>
</organism>
<dbReference type="RefSeq" id="WP_138988411.1">
    <property type="nucleotide sequence ID" value="NZ_CP043869.1"/>
</dbReference>
<dbReference type="Proteomes" id="UP000324760">
    <property type="component" value="Chromosome"/>
</dbReference>
<reference evidence="2 3" key="1">
    <citation type="journal article" date="2019" name="Biochem. Eng. J.">
        <title>Metabolic engineering of the marine bacteria Neptunomonas concharum for the production of acetoin and meso-2,3-butanediol from acetate.</title>
        <authorList>
            <person name="Li W."/>
            <person name="Pu N."/>
            <person name="Liu C.-X."/>
            <person name="Yuan Q.-P."/>
            <person name="Li Z.-J."/>
        </authorList>
    </citation>
    <scope>NUCLEOTIDE SEQUENCE [LARGE SCALE GENOMIC DNA]</scope>
    <source>
        <strain evidence="2 3">JCM17730</strain>
    </source>
</reference>
<feature type="signal peptide" evidence="1">
    <location>
        <begin position="1"/>
        <end position="29"/>
    </location>
</feature>
<sequence length="185" mass="20946">MRVSWVGGKKLQKTLVVFSFLGISSFTSAESSVGIEQMKLASSVGASCSGFYDGVYRLLHNMEDEQGERLLELKQIWPGVNKRFVFRQSTSSMLMTDIFIRQLNHRFKPEPALSLQTFSDEYVGSRQKAMGWDNSMQANDTFLNQHKQCEHILKISRQNGTLTEERINGAMVQRANALGLDLTNM</sequence>
<feature type="chain" id="PRO_5025034289" evidence="1">
    <location>
        <begin position="30"/>
        <end position="185"/>
    </location>
</feature>
<dbReference type="OrthoDB" id="6119527at2"/>
<keyword evidence="3" id="KW-1185">Reference proteome</keyword>
<gene>
    <name evidence="2" type="ORF">F0U83_06970</name>
</gene>
<proteinExistence type="predicted"/>
<evidence type="ECO:0000256" key="1">
    <source>
        <dbReference type="SAM" id="SignalP"/>
    </source>
</evidence>
<evidence type="ECO:0000313" key="3">
    <source>
        <dbReference type="Proteomes" id="UP000324760"/>
    </source>
</evidence>
<dbReference type="KEGG" id="ncu:F0U83_06970"/>
<name>A0A5P1RA31_9GAMM</name>
<dbReference type="EMBL" id="CP043869">
    <property type="protein sequence ID" value="QEQ96468.1"/>
    <property type="molecule type" value="Genomic_DNA"/>
</dbReference>
<accession>A0A5P1RA31</accession>